<accession>G5K5X1</accession>
<evidence type="ECO:0000313" key="3">
    <source>
        <dbReference type="Proteomes" id="UP000003330"/>
    </source>
</evidence>
<dbReference type="Proteomes" id="UP000003330">
    <property type="component" value="Unassembled WGS sequence"/>
</dbReference>
<protein>
    <recommendedName>
        <fullName evidence="1">Transposase IS30-like HTH domain-containing protein</fullName>
    </recommendedName>
</protein>
<dbReference type="eggNOG" id="COG2826">
    <property type="taxonomic scope" value="Bacteria"/>
</dbReference>
<evidence type="ECO:0000259" key="1">
    <source>
        <dbReference type="Pfam" id="PF13936"/>
    </source>
</evidence>
<dbReference type="InterPro" id="IPR025246">
    <property type="entry name" value="IS30-like_HTH"/>
</dbReference>
<dbReference type="EMBL" id="AEUX02000008">
    <property type="protein sequence ID" value="EHI68642.1"/>
    <property type="molecule type" value="Genomic_DNA"/>
</dbReference>
<dbReference type="Pfam" id="PF13936">
    <property type="entry name" value="HTH_38"/>
    <property type="match status" value="1"/>
</dbReference>
<proteinExistence type="predicted"/>
<gene>
    <name evidence="2" type="ORF">STRIC_0458</name>
</gene>
<feature type="domain" description="Transposase IS30-like HTH" evidence="1">
    <location>
        <begin position="13"/>
        <end position="49"/>
    </location>
</feature>
<organism evidence="2 3">
    <name type="scientific">Streptococcus ictaluri 707-05</name>
    <dbReference type="NCBI Taxonomy" id="764299"/>
    <lineage>
        <taxon>Bacteria</taxon>
        <taxon>Bacillati</taxon>
        <taxon>Bacillota</taxon>
        <taxon>Bacilli</taxon>
        <taxon>Lactobacillales</taxon>
        <taxon>Streptococcaceae</taxon>
        <taxon>Streptococcus</taxon>
    </lineage>
</organism>
<name>G5K5X1_9STRE</name>
<keyword evidence="3" id="KW-1185">Reference proteome</keyword>
<sequence length="49" mass="5477">MNMSNINSTRKSSYSHLSATERGEIAAYLKMGKKPAEIARLLGRHRSTI</sequence>
<dbReference type="AlphaFoldDB" id="G5K5X1"/>
<dbReference type="Gene3D" id="1.10.10.60">
    <property type="entry name" value="Homeodomain-like"/>
    <property type="match status" value="1"/>
</dbReference>
<evidence type="ECO:0000313" key="2">
    <source>
        <dbReference type="EMBL" id="EHI68642.1"/>
    </source>
</evidence>
<reference evidence="2 3" key="1">
    <citation type="journal article" date="2014" name="Int. J. Syst. Evol. Microbiol.">
        <title>Phylogenomics and the dynamic genome evolution of the genus Streptococcus.</title>
        <authorList>
            <consortium name="The Broad Institute Genome Sequencing Platform"/>
            <person name="Richards V.P."/>
            <person name="Palmer S.R."/>
            <person name="Pavinski Bitar P.D."/>
            <person name="Qin X."/>
            <person name="Weinstock G.M."/>
            <person name="Highlander S.K."/>
            <person name="Town C.D."/>
            <person name="Burne R.A."/>
            <person name="Stanhope M.J."/>
        </authorList>
    </citation>
    <scope>NUCLEOTIDE SEQUENCE [LARGE SCALE GENOMIC DNA]</scope>
    <source>
        <strain evidence="2 3">707-05</strain>
    </source>
</reference>
<comment type="caution">
    <text evidence="2">The sequence shown here is derived from an EMBL/GenBank/DDBJ whole genome shotgun (WGS) entry which is preliminary data.</text>
</comment>